<feature type="compositionally biased region" description="Low complexity" evidence="2">
    <location>
        <begin position="17"/>
        <end position="47"/>
    </location>
</feature>
<evidence type="ECO:0000313" key="3">
    <source>
        <dbReference type="EMBL" id="EJD33249.1"/>
    </source>
</evidence>
<feature type="compositionally biased region" description="Acidic residues" evidence="2">
    <location>
        <begin position="204"/>
        <end position="213"/>
    </location>
</feature>
<dbReference type="InParanoid" id="J0CSI2"/>
<sequence>MPPKLLASSPKTRRQRAALTRQLRSRTSTGSSSSIAPSSAKAKKTTPALKKAIPLCKTCTAGGRAMYHYWTQCPKKKEKSGASGKASQGKKSARTLATDVRQAALLAQLSDVTAELATRPDDAMSVDSVETTSDAPETDSEDDARASDVSMAAAVSDEADTCASEDDEPVADAPVRVSEFFSDTDDASDSEPTGAAAPAHAVDNDDTETDEEIASAASDAADESDDDDDPTSGAESTDDGDGSSAGTADESDESDGEAADHASMSSMGWGAPEIGVADLLAYASDGTAAGGDESGPEEHANDSDDEDASQSGSDEDEAPADDAPGGDAEGAEEEESGLEDDSDDVTGDGEGAIDTPNGEYFNQAAHVGRIDSDDDMDSETRIAKLHQAAEDKGESQRAIELHQELENPSPEKVQEQKALLAEVTGAPPVPGPVDGEAASNRRAALRAMLSQSVDEREALEAGSGGSSVIMNGWKGNTAGGESIVYKRNTAQRWARVNKTHKTLKHDFKPMMQSIVQKAEYLSDCLGASVMVIAMPKGGLGYAHTWHSDQIEVDAPELPQAMRDLWFQQLAGARHQHVTEMVAALEALRAEQKATREQLIQLNRENDKLKKRLDKTTAKLVREREARL</sequence>
<keyword evidence="4" id="KW-1185">Reference proteome</keyword>
<evidence type="ECO:0000256" key="1">
    <source>
        <dbReference type="SAM" id="Coils"/>
    </source>
</evidence>
<protein>
    <submittedName>
        <fullName evidence="3">Uncharacterized protein</fullName>
    </submittedName>
</protein>
<feature type="region of interest" description="Disordered" evidence="2">
    <location>
        <begin position="1"/>
        <end position="47"/>
    </location>
</feature>
<reference evidence="4" key="1">
    <citation type="journal article" date="2012" name="Science">
        <title>The Paleozoic origin of enzymatic lignin decomposition reconstructed from 31 fungal genomes.</title>
        <authorList>
            <person name="Floudas D."/>
            <person name="Binder M."/>
            <person name="Riley R."/>
            <person name="Barry K."/>
            <person name="Blanchette R.A."/>
            <person name="Henrissat B."/>
            <person name="Martinez A.T."/>
            <person name="Otillar R."/>
            <person name="Spatafora J.W."/>
            <person name="Yadav J.S."/>
            <person name="Aerts A."/>
            <person name="Benoit I."/>
            <person name="Boyd A."/>
            <person name="Carlson A."/>
            <person name="Copeland A."/>
            <person name="Coutinho P.M."/>
            <person name="de Vries R.P."/>
            <person name="Ferreira P."/>
            <person name="Findley K."/>
            <person name="Foster B."/>
            <person name="Gaskell J."/>
            <person name="Glotzer D."/>
            <person name="Gorecki P."/>
            <person name="Heitman J."/>
            <person name="Hesse C."/>
            <person name="Hori C."/>
            <person name="Igarashi K."/>
            <person name="Jurgens J.A."/>
            <person name="Kallen N."/>
            <person name="Kersten P."/>
            <person name="Kohler A."/>
            <person name="Kuees U."/>
            <person name="Kumar T.K.A."/>
            <person name="Kuo A."/>
            <person name="LaButti K."/>
            <person name="Larrondo L.F."/>
            <person name="Lindquist E."/>
            <person name="Ling A."/>
            <person name="Lombard V."/>
            <person name="Lucas S."/>
            <person name="Lundell T."/>
            <person name="Martin R."/>
            <person name="McLaughlin D.J."/>
            <person name="Morgenstern I."/>
            <person name="Morin E."/>
            <person name="Murat C."/>
            <person name="Nagy L.G."/>
            <person name="Nolan M."/>
            <person name="Ohm R.A."/>
            <person name="Patyshakuliyeva A."/>
            <person name="Rokas A."/>
            <person name="Ruiz-Duenas F.J."/>
            <person name="Sabat G."/>
            <person name="Salamov A."/>
            <person name="Samejima M."/>
            <person name="Schmutz J."/>
            <person name="Slot J.C."/>
            <person name="St John F."/>
            <person name="Stenlid J."/>
            <person name="Sun H."/>
            <person name="Sun S."/>
            <person name="Syed K."/>
            <person name="Tsang A."/>
            <person name="Wiebenga A."/>
            <person name="Young D."/>
            <person name="Pisabarro A."/>
            <person name="Eastwood D.C."/>
            <person name="Martin F."/>
            <person name="Cullen D."/>
            <person name="Grigoriev I.V."/>
            <person name="Hibbett D.S."/>
        </authorList>
    </citation>
    <scope>NUCLEOTIDE SEQUENCE [LARGE SCALE GENOMIC DNA]</scope>
    <source>
        <strain evidence="4">TFB10046</strain>
    </source>
</reference>
<dbReference type="AlphaFoldDB" id="J0CSI2"/>
<accession>J0CSI2</accession>
<feature type="region of interest" description="Disordered" evidence="2">
    <location>
        <begin position="285"/>
        <end position="378"/>
    </location>
</feature>
<feature type="compositionally biased region" description="Acidic residues" evidence="2">
    <location>
        <begin position="220"/>
        <end position="241"/>
    </location>
</feature>
<feature type="compositionally biased region" description="Acidic residues" evidence="2">
    <location>
        <begin position="157"/>
        <end position="170"/>
    </location>
</feature>
<proteinExistence type="predicted"/>
<dbReference type="KEGG" id="adl:AURDEDRAFT_177677"/>
<organism evidence="3 4">
    <name type="scientific">Auricularia subglabra (strain TFB-10046 / SS5)</name>
    <name type="common">White-rot fungus</name>
    <name type="synonym">Auricularia delicata (strain TFB10046)</name>
    <dbReference type="NCBI Taxonomy" id="717982"/>
    <lineage>
        <taxon>Eukaryota</taxon>
        <taxon>Fungi</taxon>
        <taxon>Dikarya</taxon>
        <taxon>Basidiomycota</taxon>
        <taxon>Agaricomycotina</taxon>
        <taxon>Agaricomycetes</taxon>
        <taxon>Auriculariales</taxon>
        <taxon>Auriculariaceae</taxon>
        <taxon>Auricularia</taxon>
    </lineage>
</organism>
<evidence type="ECO:0000256" key="2">
    <source>
        <dbReference type="SAM" id="MobiDB-lite"/>
    </source>
</evidence>
<gene>
    <name evidence="3" type="ORF">AURDEDRAFT_177677</name>
</gene>
<feature type="coiled-coil region" evidence="1">
    <location>
        <begin position="581"/>
        <end position="625"/>
    </location>
</feature>
<dbReference type="EMBL" id="JH688343">
    <property type="protein sequence ID" value="EJD33249.1"/>
    <property type="molecule type" value="Genomic_DNA"/>
</dbReference>
<evidence type="ECO:0000313" key="4">
    <source>
        <dbReference type="Proteomes" id="UP000006514"/>
    </source>
</evidence>
<dbReference type="Proteomes" id="UP000006514">
    <property type="component" value="Unassembled WGS sequence"/>
</dbReference>
<feature type="compositionally biased region" description="Low complexity" evidence="2">
    <location>
        <begin position="147"/>
        <end position="156"/>
    </location>
</feature>
<feature type="compositionally biased region" description="Acidic residues" evidence="2">
    <location>
        <begin position="329"/>
        <end position="347"/>
    </location>
</feature>
<feature type="compositionally biased region" description="Acidic residues" evidence="2">
    <location>
        <begin position="303"/>
        <end position="320"/>
    </location>
</feature>
<keyword evidence="1" id="KW-0175">Coiled coil</keyword>
<name>J0CSI2_AURST</name>
<feature type="region of interest" description="Disordered" evidence="2">
    <location>
        <begin position="118"/>
        <end position="270"/>
    </location>
</feature>